<evidence type="ECO:0000256" key="5">
    <source>
        <dbReference type="ARBA" id="ARBA00022946"/>
    </source>
</evidence>
<dbReference type="AlphaFoldDB" id="A0A4Y7NII5"/>
<name>A0A4Y7NII5_9CRUS</name>
<comment type="subcellular location">
    <subcellularLocation>
        <location evidence="1">Mitochondrion</location>
    </subcellularLocation>
</comment>
<feature type="compositionally biased region" description="Basic and acidic residues" evidence="7">
    <location>
        <begin position="67"/>
        <end position="81"/>
    </location>
</feature>
<accession>A0A4Y7NII5</accession>
<evidence type="ECO:0000256" key="2">
    <source>
        <dbReference type="ARBA" id="ARBA00008219"/>
    </source>
</evidence>
<dbReference type="InterPro" id="IPR019734">
    <property type="entry name" value="TPR_rpt"/>
</dbReference>
<gene>
    <name evidence="8" type="primary">EOG090X06TI</name>
</gene>
<dbReference type="PANTHER" id="PTHR13143">
    <property type="entry name" value="TETRATRICOPEPTIDE REPEAT PROTEIN 19"/>
    <property type="match status" value="1"/>
</dbReference>
<keyword evidence="4" id="KW-0802">TPR repeat</keyword>
<keyword evidence="3" id="KW-0677">Repeat</keyword>
<evidence type="ECO:0000256" key="6">
    <source>
        <dbReference type="ARBA" id="ARBA00023128"/>
    </source>
</evidence>
<evidence type="ECO:0000256" key="3">
    <source>
        <dbReference type="ARBA" id="ARBA00022737"/>
    </source>
</evidence>
<dbReference type="PANTHER" id="PTHR13143:SF6">
    <property type="entry name" value="TETRATRICOPEPTIDE REPEAT PROTEIN 19, MITOCHONDRIAL"/>
    <property type="match status" value="1"/>
</dbReference>
<sequence>MEDSTDYPEITTEDPYENTEITAPQNEEQEIQVFPEEEVSPDVTEDFETGEDILTESQVTEVRKRRAASEDEQKEHQHLENPEEVDSSLLPALIARPLTHPALRRPRLTSDYYFGRHLSPNKNLIKENDKLESRRTENQEKSPKPNYRHFLLAGIMGILFERDDNDNMSEKEKLGEEHIIKMIKMAALSCEKADFFKAEQLLHVALRTAHDIQHHKARTYIIDAMANIAYEVEDLQKAEKLFKETMRHLIADGALENDNTIIHISAKLAKLYGLFEEELKASEGFKFCVKHLDQKLKEGTDDFDTLALYSLVLSWYGEYVYSRGKPEESLKLFKKSHEVSLKINGPYHPQSLLQLNNMAASYSLMNQLEEAVNCLNQAISLVQEHKMDDGEYDLPFYHLNLANVYLTQLENPTEDPAQLLRKASECCQKAMRLARKAGVKQVLKEAEKCLATIKHQTNEYRAMLYR</sequence>
<dbReference type="Pfam" id="PF13424">
    <property type="entry name" value="TPR_12"/>
    <property type="match status" value="1"/>
</dbReference>
<dbReference type="InterPro" id="IPR040395">
    <property type="entry name" value="TTC19"/>
</dbReference>
<feature type="compositionally biased region" description="Acidic residues" evidence="7">
    <location>
        <begin position="1"/>
        <end position="17"/>
    </location>
</feature>
<proteinExistence type="evidence at transcript level"/>
<reference evidence="8" key="1">
    <citation type="submission" date="2018-08" db="EMBL/GenBank/DDBJ databases">
        <authorList>
            <person name="Cornetti L."/>
        </authorList>
    </citation>
    <scope>NUCLEOTIDE SEQUENCE</scope>
    <source>
        <strain evidence="8">DE-FRO-2-1</strain>
    </source>
</reference>
<evidence type="ECO:0000256" key="1">
    <source>
        <dbReference type="ARBA" id="ARBA00004173"/>
    </source>
</evidence>
<comment type="similarity">
    <text evidence="2">Belongs to the TTC19 family.</text>
</comment>
<dbReference type="Gene3D" id="1.25.40.10">
    <property type="entry name" value="Tetratricopeptide repeat domain"/>
    <property type="match status" value="1"/>
</dbReference>
<dbReference type="GO" id="GO:0034551">
    <property type="term" value="P:mitochondrial respiratory chain complex III assembly"/>
    <property type="evidence" value="ECO:0007669"/>
    <property type="project" value="InterPro"/>
</dbReference>
<organism evidence="8">
    <name type="scientific">Moina brachiata</name>
    <dbReference type="NCBI Taxonomy" id="675436"/>
    <lineage>
        <taxon>Eukaryota</taxon>
        <taxon>Metazoa</taxon>
        <taxon>Ecdysozoa</taxon>
        <taxon>Arthropoda</taxon>
        <taxon>Crustacea</taxon>
        <taxon>Branchiopoda</taxon>
        <taxon>Diplostraca</taxon>
        <taxon>Cladocera</taxon>
        <taxon>Anomopoda</taxon>
        <taxon>Moinidae</taxon>
        <taxon>Moina</taxon>
    </lineage>
</organism>
<feature type="compositionally biased region" description="Basic and acidic residues" evidence="7">
    <location>
        <begin position="124"/>
        <end position="143"/>
    </location>
</feature>
<dbReference type="SMART" id="SM00028">
    <property type="entry name" value="TPR"/>
    <property type="match status" value="2"/>
</dbReference>
<evidence type="ECO:0000313" key="8">
    <source>
        <dbReference type="EMBL" id="SVE93031.1"/>
    </source>
</evidence>
<feature type="region of interest" description="Disordered" evidence="7">
    <location>
        <begin position="124"/>
        <end position="145"/>
    </location>
</feature>
<dbReference type="GO" id="GO:0005743">
    <property type="term" value="C:mitochondrial inner membrane"/>
    <property type="evidence" value="ECO:0007669"/>
    <property type="project" value="TreeGrafter"/>
</dbReference>
<keyword evidence="6" id="KW-0496">Mitochondrion</keyword>
<dbReference type="EMBL" id="LR023412">
    <property type="protein sequence ID" value="SVE93031.1"/>
    <property type="molecule type" value="mRNA"/>
</dbReference>
<feature type="compositionally biased region" description="Acidic residues" evidence="7">
    <location>
        <begin position="27"/>
        <end position="54"/>
    </location>
</feature>
<evidence type="ECO:0000256" key="4">
    <source>
        <dbReference type="ARBA" id="ARBA00022803"/>
    </source>
</evidence>
<dbReference type="InterPro" id="IPR011990">
    <property type="entry name" value="TPR-like_helical_dom_sf"/>
</dbReference>
<feature type="region of interest" description="Disordered" evidence="7">
    <location>
        <begin position="1"/>
        <end position="85"/>
    </location>
</feature>
<protein>
    <submittedName>
        <fullName evidence="8">EOG090X06TI</fullName>
    </submittedName>
</protein>
<dbReference type="SUPFAM" id="SSF48452">
    <property type="entry name" value="TPR-like"/>
    <property type="match status" value="1"/>
</dbReference>
<evidence type="ECO:0000256" key="7">
    <source>
        <dbReference type="SAM" id="MobiDB-lite"/>
    </source>
</evidence>
<keyword evidence="5" id="KW-0809">Transit peptide</keyword>